<organism evidence="2 3">
    <name type="scientific">Ditylenchus destructor</name>
    <dbReference type="NCBI Taxonomy" id="166010"/>
    <lineage>
        <taxon>Eukaryota</taxon>
        <taxon>Metazoa</taxon>
        <taxon>Ecdysozoa</taxon>
        <taxon>Nematoda</taxon>
        <taxon>Chromadorea</taxon>
        <taxon>Rhabditida</taxon>
        <taxon>Tylenchina</taxon>
        <taxon>Tylenchomorpha</taxon>
        <taxon>Sphaerularioidea</taxon>
        <taxon>Anguinidae</taxon>
        <taxon>Anguininae</taxon>
        <taxon>Ditylenchus</taxon>
    </lineage>
</organism>
<dbReference type="SUPFAM" id="SSF141571">
    <property type="entry name" value="Pentapeptide repeat-like"/>
    <property type="match status" value="1"/>
</dbReference>
<dbReference type="EMBL" id="JAKKPZ010000906">
    <property type="protein sequence ID" value="KAI1691573.1"/>
    <property type="molecule type" value="Genomic_DNA"/>
</dbReference>
<name>A0AAD4QVD0_9BILA</name>
<evidence type="ECO:0000313" key="3">
    <source>
        <dbReference type="Proteomes" id="UP001201812"/>
    </source>
</evidence>
<feature type="region of interest" description="Disordered" evidence="1">
    <location>
        <begin position="153"/>
        <end position="191"/>
    </location>
</feature>
<feature type="compositionally biased region" description="Basic and acidic residues" evidence="1">
    <location>
        <begin position="164"/>
        <end position="180"/>
    </location>
</feature>
<evidence type="ECO:0000256" key="1">
    <source>
        <dbReference type="SAM" id="MobiDB-lite"/>
    </source>
</evidence>
<feature type="compositionally biased region" description="Basic residues" evidence="1">
    <location>
        <begin position="181"/>
        <end position="190"/>
    </location>
</feature>
<dbReference type="InterPro" id="IPR021927">
    <property type="entry name" value="DUF3540"/>
</dbReference>
<dbReference type="Pfam" id="PF00805">
    <property type="entry name" value="Pentapeptide"/>
    <property type="match status" value="1"/>
</dbReference>
<keyword evidence="3" id="KW-1185">Reference proteome</keyword>
<reference evidence="2" key="1">
    <citation type="submission" date="2022-01" db="EMBL/GenBank/DDBJ databases">
        <title>Genome Sequence Resource for Two Populations of Ditylenchus destructor, the Migratory Endoparasitic Phytonematode.</title>
        <authorList>
            <person name="Zhang H."/>
            <person name="Lin R."/>
            <person name="Xie B."/>
        </authorList>
    </citation>
    <scope>NUCLEOTIDE SEQUENCE</scope>
    <source>
        <strain evidence="2">BazhouSP</strain>
    </source>
</reference>
<dbReference type="Proteomes" id="UP001201812">
    <property type="component" value="Unassembled WGS sequence"/>
</dbReference>
<dbReference type="InterPro" id="IPR001646">
    <property type="entry name" value="5peptide_repeat"/>
</dbReference>
<dbReference type="AlphaFoldDB" id="A0AAD4QVD0"/>
<proteinExistence type="predicted"/>
<gene>
    <name evidence="2" type="ORF">DdX_21794</name>
</gene>
<protein>
    <submittedName>
        <fullName evidence="2">Pentapeptide repeats (8 copies) domain-containing protein</fullName>
    </submittedName>
</protein>
<dbReference type="Gene3D" id="2.160.20.80">
    <property type="entry name" value="E3 ubiquitin-protein ligase SopA"/>
    <property type="match status" value="1"/>
</dbReference>
<comment type="caution">
    <text evidence="2">The sequence shown here is derived from an EMBL/GenBank/DDBJ whole genome shotgun (WGS) entry which is preliminary data.</text>
</comment>
<sequence>MKGVACTGGVFTQSIWIDAELEGADFAGADLEQCVFHRARCSKASFSESVLTYADFSYADLHDADFGGATFMRTKMHRALTEGTRFSDKGGLLPNDPDLFAARSSRRAEPDPDEYIEVAHERCFPAIPLVPADPGGTPYGPGKRRSQCARHRRLGAARRSLQRRRTDIAPGRERRHDPGLRARRGQHRKRDAAFAARSRGRAHGCAAAGDRRQYGDCRVGRLAYSGEEAEVRVLGIRVIGRVYEAIVERLVHLSKTAFRMTEGIDQVRASHIDYQATEMARLHARTPWSRHRT</sequence>
<dbReference type="Pfam" id="PF12059">
    <property type="entry name" value="DUF3540"/>
    <property type="match status" value="1"/>
</dbReference>
<accession>A0AAD4QVD0</accession>
<evidence type="ECO:0000313" key="2">
    <source>
        <dbReference type="EMBL" id="KAI1691573.1"/>
    </source>
</evidence>
<feature type="compositionally biased region" description="Basic residues" evidence="1">
    <location>
        <begin position="153"/>
        <end position="163"/>
    </location>
</feature>